<evidence type="ECO:0000256" key="1">
    <source>
        <dbReference type="SAM" id="SignalP"/>
    </source>
</evidence>
<dbReference type="RefSeq" id="WP_377523816.1">
    <property type="nucleotide sequence ID" value="NZ_JBHTLD010000033.1"/>
</dbReference>
<keyword evidence="3" id="KW-1185">Reference proteome</keyword>
<keyword evidence="1" id="KW-0732">Signal</keyword>
<evidence type="ECO:0008006" key="4">
    <source>
        <dbReference type="Google" id="ProtNLM"/>
    </source>
</evidence>
<comment type="caution">
    <text evidence="2">The sequence shown here is derived from an EMBL/GenBank/DDBJ whole genome shotgun (WGS) entry which is preliminary data.</text>
</comment>
<protein>
    <recommendedName>
        <fullName evidence="4">Lipoprotein</fullName>
    </recommendedName>
</protein>
<dbReference type="EMBL" id="JBHTLD010000033">
    <property type="protein sequence ID" value="MFD1185713.1"/>
    <property type="molecule type" value="Genomic_DNA"/>
</dbReference>
<sequence length="74" mass="8596">MNKLVLISALALLCLSSCKMNEELDPNFDDDVRYTTLSSATKVKKAPANEELLIFELDSAKLKYKKDKKWFRRR</sequence>
<reference evidence="3" key="1">
    <citation type="journal article" date="2019" name="Int. J. Syst. Evol. Microbiol.">
        <title>The Global Catalogue of Microorganisms (GCM) 10K type strain sequencing project: providing services to taxonomists for standard genome sequencing and annotation.</title>
        <authorList>
            <consortium name="The Broad Institute Genomics Platform"/>
            <consortium name="The Broad Institute Genome Sequencing Center for Infectious Disease"/>
            <person name="Wu L."/>
            <person name="Ma J."/>
        </authorList>
    </citation>
    <scope>NUCLEOTIDE SEQUENCE [LARGE SCALE GENOMIC DNA]</scope>
    <source>
        <strain evidence="3">JCM 31319</strain>
    </source>
</reference>
<evidence type="ECO:0000313" key="3">
    <source>
        <dbReference type="Proteomes" id="UP001597094"/>
    </source>
</evidence>
<proteinExistence type="predicted"/>
<name>A0ABW3SLH1_9BACT</name>
<evidence type="ECO:0000313" key="2">
    <source>
        <dbReference type="EMBL" id="MFD1185713.1"/>
    </source>
</evidence>
<accession>A0ABW3SLH1</accession>
<organism evidence="2 3">
    <name type="scientific">Pontibacter rugosus</name>
    <dbReference type="NCBI Taxonomy" id="1745966"/>
    <lineage>
        <taxon>Bacteria</taxon>
        <taxon>Pseudomonadati</taxon>
        <taxon>Bacteroidota</taxon>
        <taxon>Cytophagia</taxon>
        <taxon>Cytophagales</taxon>
        <taxon>Hymenobacteraceae</taxon>
        <taxon>Pontibacter</taxon>
    </lineage>
</organism>
<feature type="signal peptide" evidence="1">
    <location>
        <begin position="1"/>
        <end position="21"/>
    </location>
</feature>
<feature type="chain" id="PRO_5046165226" description="Lipoprotein" evidence="1">
    <location>
        <begin position="22"/>
        <end position="74"/>
    </location>
</feature>
<gene>
    <name evidence="2" type="ORF">ACFQ2O_05785</name>
</gene>
<dbReference type="Proteomes" id="UP001597094">
    <property type="component" value="Unassembled WGS sequence"/>
</dbReference>